<keyword evidence="2" id="KW-1185">Reference proteome</keyword>
<dbReference type="RefSeq" id="WP_059057551.1">
    <property type="nucleotide sequence ID" value="NZ_CEML01000001.1"/>
</dbReference>
<gene>
    <name evidence="1" type="ORF">HHUB_3184</name>
</gene>
<accession>A0A0U5H498</accession>
<organism evidence="1 2">
    <name type="scientific">Halobacterium hubeiense</name>
    <dbReference type="NCBI Taxonomy" id="1407499"/>
    <lineage>
        <taxon>Archaea</taxon>
        <taxon>Methanobacteriati</taxon>
        <taxon>Methanobacteriota</taxon>
        <taxon>Stenosarchaea group</taxon>
        <taxon>Halobacteria</taxon>
        <taxon>Halobacteriales</taxon>
        <taxon>Halobacteriaceae</taxon>
        <taxon>Halobacterium</taxon>
    </lineage>
</organism>
<proteinExistence type="predicted"/>
<evidence type="ECO:0000313" key="2">
    <source>
        <dbReference type="Proteomes" id="UP000066737"/>
    </source>
</evidence>
<name>A0A0U5H498_9EURY</name>
<dbReference type="EMBL" id="LN831302">
    <property type="protein sequence ID" value="CQH60321.1"/>
    <property type="molecule type" value="Genomic_DNA"/>
</dbReference>
<reference evidence="2" key="1">
    <citation type="journal article" date="2016" name="Environ. Microbiol.">
        <title>The complete genome of a viable archaeum isolated from 123-million-year-old rock salt.</title>
        <authorList>
            <person name="Jaakkola S.T."/>
            <person name="Pfeiffer F."/>
            <person name="Ravantti J.J."/>
            <person name="Guo Q."/>
            <person name="Liu Y."/>
            <person name="Chen X."/>
            <person name="Ma H."/>
            <person name="Yang C."/>
            <person name="Oksanen H.M."/>
            <person name="Bamford D.H."/>
        </authorList>
    </citation>
    <scope>NUCLEOTIDE SEQUENCE</scope>
    <source>
        <strain evidence="2">JI20-1</strain>
    </source>
</reference>
<dbReference type="KEGG" id="hhb:Hhub_3184"/>
<dbReference type="GeneID" id="26659800"/>
<evidence type="ECO:0000313" key="1">
    <source>
        <dbReference type="EMBL" id="CQH60321.1"/>
    </source>
</evidence>
<dbReference type="STRING" id="1407499.HHUB_3184"/>
<dbReference type="OrthoDB" id="170219at2157"/>
<dbReference type="AlphaFoldDB" id="A0A0U5H498"/>
<protein>
    <submittedName>
        <fullName evidence="1">Uncharacterized protein</fullName>
    </submittedName>
</protein>
<sequence length="160" mass="18375">MQRKPVPPAPDSIERVREVRDAAPLVPESEDDCCRRLVERAGVHDRGQASAWLVFLTALGAVEETDLGYARSREDLDCDALAANFRENVFLAPEVLDALGDDPRRASDIFETVRERVPRWERTKRQDWEGFWTERVERRLDWAVLLGLAERADGGYRRPD</sequence>
<dbReference type="Proteomes" id="UP000066737">
    <property type="component" value="Chromosome I"/>
</dbReference>
<dbReference type="InterPro" id="IPR058821">
    <property type="entry name" value="Double_WHD-containing_halo"/>
</dbReference>
<dbReference type="Pfam" id="PF25947">
    <property type="entry name" value="WHD_halo_double"/>
    <property type="match status" value="1"/>
</dbReference>